<dbReference type="Pfam" id="PF20316">
    <property type="entry name" value="DUF6612"/>
    <property type="match status" value="1"/>
</dbReference>
<dbReference type="RefSeq" id="WP_090795149.1">
    <property type="nucleotide sequence ID" value="NZ_FMYI01000004.1"/>
</dbReference>
<proteinExistence type="predicted"/>
<protein>
    <recommendedName>
        <fullName evidence="3">Lipoprotein</fullName>
    </recommendedName>
</protein>
<dbReference type="PROSITE" id="PS51257">
    <property type="entry name" value="PROKAR_LIPOPROTEIN"/>
    <property type="match status" value="1"/>
</dbReference>
<evidence type="ECO:0000313" key="1">
    <source>
        <dbReference type="EMBL" id="SDC10600.1"/>
    </source>
</evidence>
<gene>
    <name evidence="1" type="ORF">SAMN05421734_104152</name>
</gene>
<evidence type="ECO:0008006" key="3">
    <source>
        <dbReference type="Google" id="ProtNLM"/>
    </source>
</evidence>
<dbReference type="AlphaFoldDB" id="A0A1G6IW04"/>
<reference evidence="2" key="1">
    <citation type="submission" date="2016-09" db="EMBL/GenBank/DDBJ databases">
        <authorList>
            <person name="Varghese N."/>
            <person name="Submissions S."/>
        </authorList>
    </citation>
    <scope>NUCLEOTIDE SEQUENCE [LARGE SCALE GENOMIC DNA]</scope>
    <source>
        <strain evidence="2">S5</strain>
    </source>
</reference>
<evidence type="ECO:0000313" key="2">
    <source>
        <dbReference type="Proteomes" id="UP000242949"/>
    </source>
</evidence>
<dbReference type="Proteomes" id="UP000242949">
    <property type="component" value="Unassembled WGS sequence"/>
</dbReference>
<dbReference type="STRING" id="1612202.SAMN05421734_104152"/>
<dbReference type="EMBL" id="FMYI01000004">
    <property type="protein sequence ID" value="SDC10600.1"/>
    <property type="molecule type" value="Genomic_DNA"/>
</dbReference>
<sequence length="291" mass="33403">MKKKRIIGFVVIVLMLILAACGEQSESGESAEDILKESQEVMQELESYAVEMDMNQHIDMGEESAEGMVVHAESFMEITLDPMSFKQESIMDLSEVEGLAGTETDETKMRYLSYFHEEEGMFMEDPEIGNWMKFPESYSNEMFTMSGMQMNPEEQLQFLEQYVTDLSLEEDDEYYHITLMTEEIHMDELMEDLQGLNTDVPRLEEGIESSFGMMELKELDYSITISKDSYYQTEGRMNMVMAVDAMGQAITSEEETHIVMSQFNEIDAVSIPQDVLDNAEEMDDFNEVPGI</sequence>
<organism evidence="1 2">
    <name type="scientific">Pelagirhabdus alkalitolerans</name>
    <dbReference type="NCBI Taxonomy" id="1612202"/>
    <lineage>
        <taxon>Bacteria</taxon>
        <taxon>Bacillati</taxon>
        <taxon>Bacillota</taxon>
        <taxon>Bacilli</taxon>
        <taxon>Bacillales</taxon>
        <taxon>Bacillaceae</taxon>
        <taxon>Pelagirhabdus</taxon>
    </lineage>
</organism>
<name>A0A1G6IW04_9BACI</name>
<dbReference type="InterPro" id="IPR046720">
    <property type="entry name" value="DUF6612"/>
</dbReference>
<accession>A0A1G6IW04</accession>
<dbReference type="OrthoDB" id="1957331at2"/>
<dbReference type="Gene3D" id="2.50.20.20">
    <property type="match status" value="1"/>
</dbReference>
<keyword evidence="2" id="KW-1185">Reference proteome</keyword>